<comment type="subunit">
    <text evidence="7">Heterotetramer of 2 MoaD subunits and 2 MoaE subunits. Forms a stable heterotetrameric complex of 2 MoaD and 2 MoeB during adenylation of MoaD by MoeB. During catalysis MoaD shuttles between the two heterotetrameric complexes.</text>
</comment>
<reference evidence="13 14" key="1">
    <citation type="journal article" date="2017" name="Int. J. Syst. Evol. Microbiol.">
        <title>Bacillus mangrovi sp. nov., isolated from a sediment sample from a mangrove forest.</title>
        <authorList>
            <person name="Gupta V."/>
            <person name="Singh P.K."/>
            <person name="Korpole S."/>
            <person name="Tanuku N.R.S."/>
            <person name="Pinnaka A.K."/>
        </authorList>
    </citation>
    <scope>NUCLEOTIDE SEQUENCE [LARGE SCALE GENOMIC DNA]</scope>
    <source>
        <strain evidence="13 14">KCTC 33872</strain>
    </source>
</reference>
<gene>
    <name evidence="13" type="primary">moaD</name>
    <name evidence="13" type="ORF">GKZ89_00775</name>
</gene>
<evidence type="ECO:0000313" key="13">
    <source>
        <dbReference type="EMBL" id="MTH51922.1"/>
    </source>
</evidence>
<dbReference type="GO" id="GO:0006777">
    <property type="term" value="P:Mo-molybdopterin cofactor biosynthetic process"/>
    <property type="evidence" value="ECO:0007669"/>
    <property type="project" value="UniProtKB-KW"/>
</dbReference>
<comment type="caution">
    <text evidence="13">The sequence shown here is derived from an EMBL/GenBank/DDBJ whole genome shotgun (WGS) entry which is preliminary data.</text>
</comment>
<accession>A0A7X2S1X9</accession>
<dbReference type="RefSeq" id="WP_155110478.1">
    <property type="nucleotide sequence ID" value="NZ_WMIB01000001.1"/>
</dbReference>
<evidence type="ECO:0000256" key="7">
    <source>
        <dbReference type="ARBA" id="ARBA00063099"/>
    </source>
</evidence>
<organism evidence="13 14">
    <name type="scientific">Metabacillus mangrovi</name>
    <dbReference type="NCBI Taxonomy" id="1491830"/>
    <lineage>
        <taxon>Bacteria</taxon>
        <taxon>Bacillati</taxon>
        <taxon>Bacillota</taxon>
        <taxon>Bacilli</taxon>
        <taxon>Bacillales</taxon>
        <taxon>Bacillaceae</taxon>
        <taxon>Metabacillus</taxon>
    </lineage>
</organism>
<dbReference type="PANTHER" id="PTHR33359:SF1">
    <property type="entry name" value="MOLYBDOPTERIN SYNTHASE SULFUR CARRIER SUBUNIT"/>
    <property type="match status" value="1"/>
</dbReference>
<protein>
    <recommendedName>
        <fullName evidence="5">Molybdopterin synthase sulfur carrier subunit</fullName>
    </recommendedName>
    <alternativeName>
        <fullName evidence="11">MPT synthase subunit 1</fullName>
    </alternativeName>
    <alternativeName>
        <fullName evidence="8">Molybdenum cofactor biosynthesis protein D</fullName>
    </alternativeName>
    <alternativeName>
        <fullName evidence="10">Molybdopterin-converting factor small subunit</fullName>
    </alternativeName>
    <alternativeName>
        <fullName evidence="9">Molybdopterin-converting factor subunit 1</fullName>
    </alternativeName>
    <alternativeName>
        <fullName evidence="12">Sulfur carrier protein MoaD</fullName>
    </alternativeName>
</protein>
<proteinExistence type="inferred from homology"/>
<evidence type="ECO:0000256" key="1">
    <source>
        <dbReference type="ARBA" id="ARBA00005046"/>
    </source>
</evidence>
<evidence type="ECO:0000256" key="3">
    <source>
        <dbReference type="ARBA" id="ARBA00023150"/>
    </source>
</evidence>
<dbReference type="InterPro" id="IPR012675">
    <property type="entry name" value="Beta-grasp_dom_sf"/>
</dbReference>
<comment type="similarity">
    <text evidence="4">Belongs to the MoaD family.</text>
</comment>
<dbReference type="Proteomes" id="UP000434639">
    <property type="component" value="Unassembled WGS sequence"/>
</dbReference>
<evidence type="ECO:0000256" key="6">
    <source>
        <dbReference type="ARBA" id="ARBA00054425"/>
    </source>
</evidence>
<dbReference type="InterPro" id="IPR003749">
    <property type="entry name" value="ThiS/MoaD-like"/>
</dbReference>
<evidence type="ECO:0000256" key="10">
    <source>
        <dbReference type="ARBA" id="ARBA00077809"/>
    </source>
</evidence>
<dbReference type="Gene3D" id="3.10.20.30">
    <property type="match status" value="1"/>
</dbReference>
<keyword evidence="14" id="KW-1185">Reference proteome</keyword>
<sequence length="77" mass="8473">MIKVLLFAAVREFIGKDMIEMEGGSQTVLQLREQLEKDYPEAPFSHAMAAVNESFVPDDYEIKPGDTVAFIPPVSGG</sequence>
<dbReference type="PANTHER" id="PTHR33359">
    <property type="entry name" value="MOLYBDOPTERIN SYNTHASE SULFUR CARRIER SUBUNIT"/>
    <property type="match status" value="1"/>
</dbReference>
<evidence type="ECO:0000313" key="14">
    <source>
        <dbReference type="Proteomes" id="UP000434639"/>
    </source>
</evidence>
<evidence type="ECO:0000256" key="8">
    <source>
        <dbReference type="ARBA" id="ARBA00075076"/>
    </source>
</evidence>
<comment type="function">
    <text evidence="6">Involved in sulfur transfer in the conversion of molybdopterin precursor Z to molybdopterin.</text>
</comment>
<dbReference type="GO" id="GO:0000166">
    <property type="term" value="F:nucleotide binding"/>
    <property type="evidence" value="ECO:0007669"/>
    <property type="project" value="UniProtKB-KW"/>
</dbReference>
<dbReference type="OrthoDB" id="9801945at2"/>
<dbReference type="GO" id="GO:1990133">
    <property type="term" value="C:molybdopterin adenylyltransferase complex"/>
    <property type="evidence" value="ECO:0007669"/>
    <property type="project" value="TreeGrafter"/>
</dbReference>
<keyword evidence="2" id="KW-0547">Nucleotide-binding</keyword>
<dbReference type="FunFam" id="3.10.20.30:FF:000010">
    <property type="entry name" value="Molybdopterin synthase sulfur carrier subunit"/>
    <property type="match status" value="1"/>
</dbReference>
<evidence type="ECO:0000256" key="4">
    <source>
        <dbReference type="ARBA" id="ARBA00024200"/>
    </source>
</evidence>
<dbReference type="NCBIfam" id="TIGR01682">
    <property type="entry name" value="moaD"/>
    <property type="match status" value="1"/>
</dbReference>
<dbReference type="UniPathway" id="UPA00344"/>
<dbReference type="CDD" id="cd00754">
    <property type="entry name" value="Ubl_MoaD"/>
    <property type="match status" value="1"/>
</dbReference>
<evidence type="ECO:0000256" key="9">
    <source>
        <dbReference type="ARBA" id="ARBA00076711"/>
    </source>
</evidence>
<dbReference type="Pfam" id="PF02597">
    <property type="entry name" value="ThiS"/>
    <property type="match status" value="1"/>
</dbReference>
<dbReference type="SUPFAM" id="SSF54285">
    <property type="entry name" value="MoaD/ThiS"/>
    <property type="match status" value="1"/>
</dbReference>
<comment type="pathway">
    <text evidence="1">Cofactor biosynthesis; molybdopterin biosynthesis.</text>
</comment>
<name>A0A7X2S1X9_9BACI</name>
<evidence type="ECO:0000256" key="2">
    <source>
        <dbReference type="ARBA" id="ARBA00022741"/>
    </source>
</evidence>
<dbReference type="AlphaFoldDB" id="A0A7X2S1X9"/>
<keyword evidence="3" id="KW-0501">Molybdenum cofactor biosynthesis</keyword>
<dbReference type="InterPro" id="IPR044672">
    <property type="entry name" value="MOCS2A"/>
</dbReference>
<dbReference type="InterPro" id="IPR016155">
    <property type="entry name" value="Mopterin_synth/thiamin_S_b"/>
</dbReference>
<evidence type="ECO:0000256" key="11">
    <source>
        <dbReference type="ARBA" id="ARBA00078020"/>
    </source>
</evidence>
<evidence type="ECO:0000256" key="5">
    <source>
        <dbReference type="ARBA" id="ARBA00024247"/>
    </source>
</evidence>
<evidence type="ECO:0000256" key="12">
    <source>
        <dbReference type="ARBA" id="ARBA00078992"/>
    </source>
</evidence>
<dbReference type="EMBL" id="WMIB01000001">
    <property type="protein sequence ID" value="MTH51922.1"/>
    <property type="molecule type" value="Genomic_DNA"/>
</dbReference>